<dbReference type="EMBL" id="HACG01037833">
    <property type="protein sequence ID" value="CEK84698.1"/>
    <property type="molecule type" value="Transcribed_RNA"/>
</dbReference>
<evidence type="ECO:0000313" key="1">
    <source>
        <dbReference type="EMBL" id="CEK84698.1"/>
    </source>
</evidence>
<accession>A0A0B7AV03</accession>
<proteinExistence type="predicted"/>
<protein>
    <submittedName>
        <fullName evidence="1">Uncharacterized protein</fullName>
    </submittedName>
</protein>
<organism evidence="1">
    <name type="scientific">Arion vulgaris</name>
    <dbReference type="NCBI Taxonomy" id="1028688"/>
    <lineage>
        <taxon>Eukaryota</taxon>
        <taxon>Metazoa</taxon>
        <taxon>Spiralia</taxon>
        <taxon>Lophotrochozoa</taxon>
        <taxon>Mollusca</taxon>
        <taxon>Gastropoda</taxon>
        <taxon>Heterobranchia</taxon>
        <taxon>Euthyneura</taxon>
        <taxon>Panpulmonata</taxon>
        <taxon>Eupulmonata</taxon>
        <taxon>Stylommatophora</taxon>
        <taxon>Helicina</taxon>
        <taxon>Arionoidea</taxon>
        <taxon>Arionidae</taxon>
        <taxon>Arion</taxon>
    </lineage>
</organism>
<gene>
    <name evidence="1" type="primary">ORF144044</name>
</gene>
<dbReference type="AlphaFoldDB" id="A0A0B7AV03"/>
<sequence length="56" mass="6307">MTPSPPGLDLISRIWPYLKDLAISQGFGLMDLTPSPHRTEPIISWTLSHYLLDLTT</sequence>
<reference evidence="1" key="1">
    <citation type="submission" date="2014-12" db="EMBL/GenBank/DDBJ databases">
        <title>Insight into the proteome of Arion vulgaris.</title>
        <authorList>
            <person name="Aradska J."/>
            <person name="Bulat T."/>
            <person name="Smidak R."/>
            <person name="Sarate P."/>
            <person name="Gangsoo J."/>
            <person name="Sialana F."/>
            <person name="Bilban M."/>
            <person name="Lubec G."/>
        </authorList>
    </citation>
    <scope>NUCLEOTIDE SEQUENCE</scope>
    <source>
        <tissue evidence="1">Skin</tissue>
    </source>
</reference>
<name>A0A0B7AV03_9EUPU</name>